<sequence length="552" mass="60538">MATTGMELKPESPAMEFRGQAHHSSAPQISVTESTPERSRKFLPTPVSQLYVPSQHNQVRLSNKEQECMDIFAQGRRTHMQDQSCFLDTTKSAPCTPKLDRKAAADSEMFFNLLANTQSNRLDDQRVSLPSLPGLQNEKATFNAGGDSSYLCYMVSKVQGSRMDDQRCSLPQIPKGDDTVPSPGPPRSASFSISSDIEQQKNKDVSSSQKQILNPADQEAFFNLMSHSQRGRMDEQRCVLNVSPQSKPKHKSSESTAPKGPDSEKFFSFLANSQGRRLDDQRAVLPSLPGIQNGGTASKSTASERDANYLCYMVSKVQGSRMDEQRCSAPQIFQNMGSPSTQHKDNSGPPDKPQRSASFNSGETDHHKQEASPAERDQFLKMMNHAQRGRMEEQRCFLQPSRSTPATPTHNGSALNDKPTGAEADTFFKIIASSQGRRLDDQRVALPNLPGIGGNANRQENGRSNNSGIAAFLPHITVAKSTPTTSRKNSPKPISQLKRTPAVYGSPRVVPKSASYTPETEFQKLNSPAQVTVKVSMSFTPQQVSRAAACAD</sequence>
<organism evidence="2 3">
    <name type="scientific">Xyrichtys novacula</name>
    <name type="common">Pearly razorfish</name>
    <name type="synonym">Hemipteronotus novacula</name>
    <dbReference type="NCBI Taxonomy" id="13765"/>
    <lineage>
        <taxon>Eukaryota</taxon>
        <taxon>Metazoa</taxon>
        <taxon>Chordata</taxon>
        <taxon>Craniata</taxon>
        <taxon>Vertebrata</taxon>
        <taxon>Euteleostomi</taxon>
        <taxon>Actinopterygii</taxon>
        <taxon>Neopterygii</taxon>
        <taxon>Teleostei</taxon>
        <taxon>Neoteleostei</taxon>
        <taxon>Acanthomorphata</taxon>
        <taxon>Eupercaria</taxon>
        <taxon>Labriformes</taxon>
        <taxon>Labridae</taxon>
        <taxon>Xyrichtys</taxon>
    </lineage>
</organism>
<accession>A0AAV1GR20</accession>
<feature type="region of interest" description="Disordered" evidence="1">
    <location>
        <begin position="163"/>
        <end position="209"/>
    </location>
</feature>
<dbReference type="InterPro" id="IPR003109">
    <property type="entry name" value="GoLoco_motif"/>
</dbReference>
<dbReference type="PROSITE" id="PS50877">
    <property type="entry name" value="GOLOCO"/>
    <property type="match status" value="5"/>
</dbReference>
<feature type="compositionally biased region" description="Basic and acidic residues" evidence="1">
    <location>
        <begin position="363"/>
        <end position="379"/>
    </location>
</feature>
<name>A0AAV1GR20_XYRNO</name>
<evidence type="ECO:0000313" key="3">
    <source>
        <dbReference type="Proteomes" id="UP001178508"/>
    </source>
</evidence>
<dbReference type="PANTHER" id="PTHR47503:SF1">
    <property type="entry name" value="PURKINJE CELL PROTEIN 2 HOMOLOG"/>
    <property type="match status" value="1"/>
</dbReference>
<dbReference type="AlphaFoldDB" id="A0AAV1GR20"/>
<feature type="compositionally biased region" description="Polar residues" evidence="1">
    <location>
        <begin position="400"/>
        <end position="414"/>
    </location>
</feature>
<dbReference type="PANTHER" id="PTHR47503">
    <property type="entry name" value="PURKINJE CELL PROTEIN 2"/>
    <property type="match status" value="1"/>
</dbReference>
<dbReference type="Gene3D" id="1.25.40.10">
    <property type="entry name" value="Tetratricopeptide repeat domain"/>
    <property type="match status" value="4"/>
</dbReference>
<reference evidence="2" key="1">
    <citation type="submission" date="2023-08" db="EMBL/GenBank/DDBJ databases">
        <authorList>
            <person name="Alioto T."/>
            <person name="Alioto T."/>
            <person name="Gomez Garrido J."/>
        </authorList>
    </citation>
    <scope>NUCLEOTIDE SEQUENCE</scope>
</reference>
<feature type="region of interest" description="Disordered" evidence="1">
    <location>
        <begin position="480"/>
        <end position="516"/>
    </location>
</feature>
<feature type="compositionally biased region" description="Polar residues" evidence="1">
    <location>
        <begin position="22"/>
        <end position="34"/>
    </location>
</feature>
<evidence type="ECO:0000313" key="2">
    <source>
        <dbReference type="EMBL" id="CAJ1075271.1"/>
    </source>
</evidence>
<dbReference type="Pfam" id="PF02188">
    <property type="entry name" value="GoLoco"/>
    <property type="match status" value="4"/>
</dbReference>
<proteinExistence type="predicted"/>
<dbReference type="InterPro" id="IPR011990">
    <property type="entry name" value="TPR-like_helical_dom_sf"/>
</dbReference>
<evidence type="ECO:0000256" key="1">
    <source>
        <dbReference type="SAM" id="MobiDB-lite"/>
    </source>
</evidence>
<feature type="region of interest" description="Disordered" evidence="1">
    <location>
        <begin position="242"/>
        <end position="265"/>
    </location>
</feature>
<dbReference type="GO" id="GO:0005085">
    <property type="term" value="F:guanyl-nucleotide exchange factor activity"/>
    <property type="evidence" value="ECO:0007669"/>
    <property type="project" value="InterPro"/>
</dbReference>
<keyword evidence="3" id="KW-1185">Reference proteome</keyword>
<dbReference type="EMBL" id="OY660879">
    <property type="protein sequence ID" value="CAJ1075271.1"/>
    <property type="molecule type" value="Genomic_DNA"/>
</dbReference>
<dbReference type="InterPro" id="IPR042168">
    <property type="entry name" value="Pcp2"/>
</dbReference>
<protein>
    <submittedName>
        <fullName evidence="2">Uncharacterized protein LOC120574510 isoform X1</fullName>
    </submittedName>
</protein>
<gene>
    <name evidence="2" type="ORF">XNOV1_A037146</name>
</gene>
<dbReference type="SMART" id="SM00390">
    <property type="entry name" value="GoLoco"/>
    <property type="match status" value="7"/>
</dbReference>
<feature type="region of interest" description="Disordered" evidence="1">
    <location>
        <begin position="1"/>
        <end position="39"/>
    </location>
</feature>
<feature type="compositionally biased region" description="Polar residues" evidence="1">
    <location>
        <begin position="332"/>
        <end position="341"/>
    </location>
</feature>
<dbReference type="Proteomes" id="UP001178508">
    <property type="component" value="Chromosome 16"/>
</dbReference>
<feature type="region of interest" description="Disordered" evidence="1">
    <location>
        <begin position="332"/>
        <end position="420"/>
    </location>
</feature>